<dbReference type="InterPro" id="IPR047590">
    <property type="entry name" value="FtsX_proteobact-type"/>
</dbReference>
<organism evidence="16 17">
    <name type="scientific">Vreelandella lutescens</name>
    <dbReference type="NCBI Taxonomy" id="1602943"/>
    <lineage>
        <taxon>Bacteria</taxon>
        <taxon>Pseudomonadati</taxon>
        <taxon>Pseudomonadota</taxon>
        <taxon>Gammaproteobacteria</taxon>
        <taxon>Oceanospirillales</taxon>
        <taxon>Halomonadaceae</taxon>
        <taxon>Vreelandella</taxon>
    </lineage>
</organism>
<evidence type="ECO:0000256" key="7">
    <source>
        <dbReference type="ARBA" id="ARBA00022618"/>
    </source>
</evidence>
<evidence type="ECO:0000313" key="17">
    <source>
        <dbReference type="Proteomes" id="UP000597301"/>
    </source>
</evidence>
<keyword evidence="6" id="KW-0997">Cell inner membrane</keyword>
<comment type="subunit">
    <text evidence="3">Forms a membrane-associated complex with FtsE.</text>
</comment>
<evidence type="ECO:0000259" key="14">
    <source>
        <dbReference type="Pfam" id="PF02687"/>
    </source>
</evidence>
<sequence length="360" mass="38685">MKRSSPRSTTTPSATPRQATSRQGGAARKRSLAKPEAAAPDTASRSGARYQQTRFSSRLRAWGRHHRAMALDSLYRLVRHPLGNLLTMLAIAIALVLPAALWLTLDSAKLLNTELDESATLTVYLDVSVDEAQAVRIEEAVVADEGVAGTRRISPEQGMAEFQESLGVDDTLAGLEDNPLPTSIVIAPQTVDPQAMAGLAQRLEGLAGVDEVRLDLAWVERLRHLAELGRRVALALGVLFGFGVLLVVGNTIRLAVESRRREIEVVMLIGATHAFVRRPFLYSGAWYGVGGGLLALGLLGLGNYWLSLPVAALAASYGASFTLPQLDVTGSTILLSCSTLLGWLGAWLAVTRHLTSIRPR</sequence>
<keyword evidence="5" id="KW-1003">Cell membrane</keyword>
<feature type="region of interest" description="Disordered" evidence="12">
    <location>
        <begin position="1"/>
        <end position="50"/>
    </location>
</feature>
<evidence type="ECO:0000256" key="9">
    <source>
        <dbReference type="ARBA" id="ARBA00022989"/>
    </source>
</evidence>
<evidence type="ECO:0000313" key="16">
    <source>
        <dbReference type="EMBL" id="GGC74603.1"/>
    </source>
</evidence>
<dbReference type="NCBIfam" id="TIGR00439">
    <property type="entry name" value="FtsX_Gneg"/>
    <property type="match status" value="1"/>
</dbReference>
<evidence type="ECO:0000256" key="10">
    <source>
        <dbReference type="ARBA" id="ARBA00023136"/>
    </source>
</evidence>
<dbReference type="EMBL" id="BMHM01000001">
    <property type="protein sequence ID" value="GGC74603.1"/>
    <property type="molecule type" value="Genomic_DNA"/>
</dbReference>
<dbReference type="PANTHER" id="PTHR47755">
    <property type="entry name" value="CELL DIVISION PROTEIN FTSX"/>
    <property type="match status" value="1"/>
</dbReference>
<feature type="transmembrane region" description="Helical" evidence="13">
    <location>
        <begin position="328"/>
        <end position="350"/>
    </location>
</feature>
<reference evidence="17" key="1">
    <citation type="journal article" date="2019" name="Int. J. Syst. Evol. Microbiol.">
        <title>The Global Catalogue of Microorganisms (GCM) 10K type strain sequencing project: providing services to taxonomists for standard genome sequencing and annotation.</title>
        <authorList>
            <consortium name="The Broad Institute Genomics Platform"/>
            <consortium name="The Broad Institute Genome Sequencing Center for Infectious Disease"/>
            <person name="Wu L."/>
            <person name="Ma J."/>
        </authorList>
    </citation>
    <scope>NUCLEOTIDE SEQUENCE [LARGE SCALE GENOMIC DNA]</scope>
    <source>
        <strain evidence="17">CGMCC 1.15122</strain>
    </source>
</reference>
<evidence type="ECO:0000256" key="3">
    <source>
        <dbReference type="ARBA" id="ARBA00011160"/>
    </source>
</evidence>
<comment type="subcellular location">
    <subcellularLocation>
        <location evidence="1">Cell inner membrane</location>
        <topology evidence="1">Multi-pass membrane protein</topology>
    </subcellularLocation>
</comment>
<dbReference type="Pfam" id="PF02687">
    <property type="entry name" value="FtsX"/>
    <property type="match status" value="1"/>
</dbReference>
<keyword evidence="7 16" id="KW-0132">Cell division</keyword>
<comment type="similarity">
    <text evidence="2">Belongs to the ABC-4 integral membrane protein family. FtsX subfamily.</text>
</comment>
<evidence type="ECO:0000256" key="4">
    <source>
        <dbReference type="ARBA" id="ARBA00021907"/>
    </source>
</evidence>
<dbReference type="Gene3D" id="3.30.70.3040">
    <property type="match status" value="1"/>
</dbReference>
<keyword evidence="10 13" id="KW-0472">Membrane</keyword>
<feature type="domain" description="FtsX extracellular" evidence="15">
    <location>
        <begin position="121"/>
        <end position="212"/>
    </location>
</feature>
<evidence type="ECO:0000256" key="8">
    <source>
        <dbReference type="ARBA" id="ARBA00022692"/>
    </source>
</evidence>
<evidence type="ECO:0000256" key="6">
    <source>
        <dbReference type="ARBA" id="ARBA00022519"/>
    </source>
</evidence>
<accession>A0ABQ1NM72</accession>
<comment type="caution">
    <text evidence="16">The sequence shown here is derived from an EMBL/GenBank/DDBJ whole genome shotgun (WGS) entry which is preliminary data.</text>
</comment>
<feature type="transmembrane region" description="Helical" evidence="13">
    <location>
        <begin position="232"/>
        <end position="252"/>
    </location>
</feature>
<dbReference type="InterPro" id="IPR040690">
    <property type="entry name" value="FtsX_ECD"/>
</dbReference>
<evidence type="ECO:0000256" key="1">
    <source>
        <dbReference type="ARBA" id="ARBA00004429"/>
    </source>
</evidence>
<evidence type="ECO:0000256" key="13">
    <source>
        <dbReference type="SAM" id="Phobius"/>
    </source>
</evidence>
<evidence type="ECO:0000256" key="2">
    <source>
        <dbReference type="ARBA" id="ARBA00007379"/>
    </source>
</evidence>
<name>A0ABQ1NM72_9GAMM</name>
<feature type="transmembrane region" description="Helical" evidence="13">
    <location>
        <begin position="85"/>
        <end position="105"/>
    </location>
</feature>
<dbReference type="RefSeq" id="WP_188637530.1">
    <property type="nucleotide sequence ID" value="NZ_BMHM01000001.1"/>
</dbReference>
<dbReference type="InterPro" id="IPR004513">
    <property type="entry name" value="FtsX"/>
</dbReference>
<keyword evidence="11" id="KW-0131">Cell cycle</keyword>
<dbReference type="PANTHER" id="PTHR47755:SF1">
    <property type="entry name" value="CELL DIVISION PROTEIN FTSX"/>
    <property type="match status" value="1"/>
</dbReference>
<gene>
    <name evidence="16" type="primary">ftsX</name>
    <name evidence="16" type="ORF">GCM10011382_00540</name>
</gene>
<dbReference type="GO" id="GO:0051301">
    <property type="term" value="P:cell division"/>
    <property type="evidence" value="ECO:0007669"/>
    <property type="project" value="UniProtKB-KW"/>
</dbReference>
<feature type="domain" description="ABC3 transporter permease C-terminal" evidence="14">
    <location>
        <begin position="236"/>
        <end position="352"/>
    </location>
</feature>
<proteinExistence type="inferred from homology"/>
<dbReference type="InterPro" id="IPR003838">
    <property type="entry name" value="ABC3_permease_C"/>
</dbReference>
<protein>
    <recommendedName>
        <fullName evidence="4">Cell division protein FtsX</fullName>
    </recommendedName>
</protein>
<feature type="compositionally biased region" description="Low complexity" evidence="12">
    <location>
        <begin position="1"/>
        <end position="21"/>
    </location>
</feature>
<feature type="transmembrane region" description="Helical" evidence="13">
    <location>
        <begin position="285"/>
        <end position="308"/>
    </location>
</feature>
<keyword evidence="9 13" id="KW-1133">Transmembrane helix</keyword>
<evidence type="ECO:0000259" key="15">
    <source>
        <dbReference type="Pfam" id="PF18075"/>
    </source>
</evidence>
<dbReference type="Pfam" id="PF18075">
    <property type="entry name" value="FtsX_ECD"/>
    <property type="match status" value="1"/>
</dbReference>
<evidence type="ECO:0000256" key="12">
    <source>
        <dbReference type="SAM" id="MobiDB-lite"/>
    </source>
</evidence>
<evidence type="ECO:0000256" key="5">
    <source>
        <dbReference type="ARBA" id="ARBA00022475"/>
    </source>
</evidence>
<keyword evidence="8 13" id="KW-0812">Transmembrane</keyword>
<evidence type="ECO:0000256" key="11">
    <source>
        <dbReference type="ARBA" id="ARBA00023306"/>
    </source>
</evidence>
<dbReference type="Proteomes" id="UP000597301">
    <property type="component" value="Unassembled WGS sequence"/>
</dbReference>
<keyword evidence="17" id="KW-1185">Reference proteome</keyword>